<evidence type="ECO:0000256" key="6">
    <source>
        <dbReference type="SAM" id="MobiDB-lite"/>
    </source>
</evidence>
<dbReference type="GO" id="GO:0005669">
    <property type="term" value="C:transcription factor TFIID complex"/>
    <property type="evidence" value="ECO:0007669"/>
    <property type="project" value="InterPro"/>
</dbReference>
<evidence type="ECO:0000313" key="8">
    <source>
        <dbReference type="EMBL" id="PRP82397.1"/>
    </source>
</evidence>
<dbReference type="InterPro" id="IPR009072">
    <property type="entry name" value="Histone-fold"/>
</dbReference>
<dbReference type="SMART" id="SM00803">
    <property type="entry name" value="TAF"/>
    <property type="match status" value="1"/>
</dbReference>
<dbReference type="SUPFAM" id="SSF48371">
    <property type="entry name" value="ARM repeat"/>
    <property type="match status" value="1"/>
</dbReference>
<evidence type="ECO:0000256" key="1">
    <source>
        <dbReference type="ARBA" id="ARBA00004123"/>
    </source>
</evidence>
<evidence type="ECO:0000256" key="2">
    <source>
        <dbReference type="ARBA" id="ARBA00007688"/>
    </source>
</evidence>
<dbReference type="Gene3D" id="1.10.20.10">
    <property type="entry name" value="Histone, subunit A"/>
    <property type="match status" value="1"/>
</dbReference>
<evidence type="ECO:0000256" key="4">
    <source>
        <dbReference type="ARBA" id="ARBA00023163"/>
    </source>
</evidence>
<protein>
    <recommendedName>
        <fullName evidence="7">TATA box binding protein associated factor (TAF) histone-like fold domain-containing protein</fullName>
    </recommendedName>
</protein>
<reference evidence="8 9" key="1">
    <citation type="journal article" date="2018" name="Genome Biol. Evol.">
        <title>Multiple Roots of Fruiting Body Formation in Amoebozoa.</title>
        <authorList>
            <person name="Hillmann F."/>
            <person name="Forbes G."/>
            <person name="Novohradska S."/>
            <person name="Ferling I."/>
            <person name="Riege K."/>
            <person name="Groth M."/>
            <person name="Westermann M."/>
            <person name="Marz M."/>
            <person name="Spaller T."/>
            <person name="Winckler T."/>
            <person name="Schaap P."/>
            <person name="Glockner G."/>
        </authorList>
    </citation>
    <scope>NUCLEOTIDE SEQUENCE [LARGE SCALE GENOMIC DNA]</scope>
    <source>
        <strain evidence="8 9">Jena</strain>
    </source>
</reference>
<comment type="similarity">
    <text evidence="2">Belongs to the TAF6 family.</text>
</comment>
<dbReference type="GO" id="GO:0016251">
    <property type="term" value="F:RNA polymerase II general transcription initiation factor activity"/>
    <property type="evidence" value="ECO:0007669"/>
    <property type="project" value="InterPro"/>
</dbReference>
<evidence type="ECO:0000256" key="3">
    <source>
        <dbReference type="ARBA" id="ARBA00023015"/>
    </source>
</evidence>
<keyword evidence="5" id="KW-0539">Nucleus</keyword>
<organism evidence="8 9">
    <name type="scientific">Planoprotostelium fungivorum</name>
    <dbReference type="NCBI Taxonomy" id="1890364"/>
    <lineage>
        <taxon>Eukaryota</taxon>
        <taxon>Amoebozoa</taxon>
        <taxon>Evosea</taxon>
        <taxon>Variosea</taxon>
        <taxon>Cavosteliida</taxon>
        <taxon>Cavosteliaceae</taxon>
        <taxon>Planoprotostelium</taxon>
    </lineage>
</organism>
<dbReference type="FunCoup" id="A0A2P6NEL1">
    <property type="interactions" value="600"/>
</dbReference>
<dbReference type="InParanoid" id="A0A2P6NEL1"/>
<name>A0A2P6NEL1_9EUKA</name>
<dbReference type="Gene3D" id="1.25.40.770">
    <property type="entry name" value="TAF6, C-terminal HEAT repeat domain"/>
    <property type="match status" value="1"/>
</dbReference>
<dbReference type="GO" id="GO:0003713">
    <property type="term" value="F:transcription coactivator activity"/>
    <property type="evidence" value="ECO:0007669"/>
    <property type="project" value="TreeGrafter"/>
</dbReference>
<dbReference type="OrthoDB" id="361039at2759"/>
<dbReference type="GO" id="GO:0051123">
    <property type="term" value="P:RNA polymerase II preinitiation complex assembly"/>
    <property type="evidence" value="ECO:0007669"/>
    <property type="project" value="TreeGrafter"/>
</dbReference>
<dbReference type="CDD" id="cd08050">
    <property type="entry name" value="TAF6C"/>
    <property type="match status" value="1"/>
</dbReference>
<dbReference type="GO" id="GO:0046695">
    <property type="term" value="C:SLIK (SAGA-like) complex"/>
    <property type="evidence" value="ECO:0007669"/>
    <property type="project" value="InterPro"/>
</dbReference>
<dbReference type="STRING" id="1890364.A0A2P6NEL1"/>
<dbReference type="PANTHER" id="PTHR10221">
    <property type="entry name" value="TRANSCRIPTION INITIATION FACTOR TFIID SUBUNIT 6"/>
    <property type="match status" value="1"/>
</dbReference>
<evidence type="ECO:0000313" key="9">
    <source>
        <dbReference type="Proteomes" id="UP000241769"/>
    </source>
</evidence>
<dbReference type="GO" id="GO:0000124">
    <property type="term" value="C:SAGA complex"/>
    <property type="evidence" value="ECO:0007669"/>
    <property type="project" value="InterPro"/>
</dbReference>
<dbReference type="GO" id="GO:0046982">
    <property type="term" value="F:protein heterodimerization activity"/>
    <property type="evidence" value="ECO:0007669"/>
    <property type="project" value="InterPro"/>
</dbReference>
<dbReference type="InterPro" id="IPR004823">
    <property type="entry name" value="TAF_TATA-bd_Histone-like_dom"/>
</dbReference>
<dbReference type="FunFam" id="1.25.40.770:FF:000001">
    <property type="entry name" value="Transcription initiation factor TFIID subunit 6"/>
    <property type="match status" value="1"/>
</dbReference>
<gene>
    <name evidence="8" type="ORF">PROFUN_10173</name>
</gene>
<feature type="compositionally biased region" description="Gly residues" evidence="6">
    <location>
        <begin position="1"/>
        <end position="13"/>
    </location>
</feature>
<comment type="subcellular location">
    <subcellularLocation>
        <location evidence="1">Nucleus</location>
    </subcellularLocation>
</comment>
<dbReference type="SUPFAM" id="SSF47113">
    <property type="entry name" value="Histone-fold"/>
    <property type="match status" value="1"/>
</dbReference>
<dbReference type="AlphaFoldDB" id="A0A2P6NEL1"/>
<evidence type="ECO:0000259" key="7">
    <source>
        <dbReference type="SMART" id="SM00803"/>
    </source>
</evidence>
<keyword evidence="9" id="KW-1185">Reference proteome</keyword>
<accession>A0A2P6NEL1</accession>
<keyword evidence="3" id="KW-0805">Transcription regulation</keyword>
<feature type="domain" description="TATA box binding protein associated factor (TAF) histone-like fold" evidence="7">
    <location>
        <begin position="34"/>
        <end position="97"/>
    </location>
</feature>
<dbReference type="PANTHER" id="PTHR10221:SF9">
    <property type="entry name" value="TRANSCRIPTION INITIATION FACTOR TFIID SUBUNIT 6"/>
    <property type="match status" value="1"/>
</dbReference>
<dbReference type="InterPro" id="IPR037796">
    <property type="entry name" value="TAF6"/>
</dbReference>
<comment type="caution">
    <text evidence="8">The sequence shown here is derived from an EMBL/GenBank/DDBJ whole genome shotgun (WGS) entry which is preliminary data.</text>
</comment>
<evidence type="ECO:0000256" key="5">
    <source>
        <dbReference type="ARBA" id="ARBA00023242"/>
    </source>
</evidence>
<dbReference type="InterPro" id="IPR011442">
    <property type="entry name" value="TAF6_C"/>
</dbReference>
<dbReference type="InterPro" id="IPR046344">
    <property type="entry name" value="TAF6_C_sf"/>
</dbReference>
<dbReference type="Proteomes" id="UP000241769">
    <property type="component" value="Unassembled WGS sequence"/>
</dbReference>
<keyword evidence="4" id="KW-0804">Transcription</keyword>
<dbReference type="Pfam" id="PF02969">
    <property type="entry name" value="TAF"/>
    <property type="match status" value="1"/>
</dbReference>
<dbReference type="EMBL" id="MDYQ01000104">
    <property type="protein sequence ID" value="PRP82397.1"/>
    <property type="molecule type" value="Genomic_DNA"/>
</dbReference>
<feature type="region of interest" description="Disordered" evidence="6">
    <location>
        <begin position="1"/>
        <end position="21"/>
    </location>
</feature>
<proteinExistence type="inferred from homology"/>
<dbReference type="Pfam" id="PF07571">
    <property type="entry name" value="TAF6_C"/>
    <property type="match status" value="1"/>
</dbReference>
<dbReference type="CDD" id="cd22931">
    <property type="entry name" value="HFD_TAF6"/>
    <property type="match status" value="1"/>
</dbReference>
<sequence>MNGSGFGTNGEGGSITIPNGSIGHLGQNNEPLLGLTPATIRSIASANGHPNLSNEVAKALCPEVEYRMREIIQEASKFMRHSKRSKLSVEDVNHSLRLKSVEALYGFSASKEPLHLTRMVQSNSNNVVYSIEDKELDFDEIINAPPPKCPQDHSLGIHWLAVDGVQPHIPQNPTPAKRDANKKNQNATKVVPLVKHTLSKELQLYFEKVKTTLLDGNAKSIDGVLDLISKDSGIHHLVPYLTKFVFDQVHAHLRDLDTLMVLMRLSRSLVINEELNVEPYVHQLMPAICTCMVGKRLCAEPTENHWALRDYSASLVLLVCERFGRGYPAFQPRVTKTLVQAFCDPSKPLTTHYGAIKGLSVFGPQVVETSLIPHLKDYVPKLQPKLESKNLNELNEAKRVKTALLECVGKYIYQMSKNGGGSGGDYEELRLLFGDSLLPYCNLTDTNLE</sequence>
<dbReference type="InterPro" id="IPR016024">
    <property type="entry name" value="ARM-type_fold"/>
</dbReference>